<evidence type="ECO:0008006" key="3">
    <source>
        <dbReference type="Google" id="ProtNLM"/>
    </source>
</evidence>
<evidence type="ECO:0000313" key="1">
    <source>
        <dbReference type="EMBL" id="OGD98807.1"/>
    </source>
</evidence>
<sequence>MLKSNSKELDSILVHAYWYDIEKKNSLDLANKIQVLALKNICKKFDVKNVIISAGKISQNQPAIGYELKRQILLAIPKKFHNRIHLYPSQKTTIGEIKKFREICQAQNWKKLAALGVSLHIPRIKKNFSKFFMEDKTPILFFEAEKNLSRALPILQKYRNSREYTLLKFNEQITRKIENVPLIGTPLLEIAGKFSIEKGYFQPKLIAWILDYNYISAILFKHNQKPNVPNVKK</sequence>
<proteinExistence type="predicted"/>
<dbReference type="STRING" id="1797725.A3A49_00640"/>
<name>A0A1F5H432_9BACT</name>
<dbReference type="Proteomes" id="UP000176740">
    <property type="component" value="Unassembled WGS sequence"/>
</dbReference>
<evidence type="ECO:0000313" key="2">
    <source>
        <dbReference type="Proteomes" id="UP000176740"/>
    </source>
</evidence>
<gene>
    <name evidence="1" type="ORF">A3A49_00640</name>
</gene>
<protein>
    <recommendedName>
        <fullName evidence="3">DUF218 domain-containing protein</fullName>
    </recommendedName>
</protein>
<reference evidence="1 2" key="1">
    <citation type="journal article" date="2016" name="Nat. Commun.">
        <title>Thousands of microbial genomes shed light on interconnected biogeochemical processes in an aquifer system.</title>
        <authorList>
            <person name="Anantharaman K."/>
            <person name="Brown C.T."/>
            <person name="Hug L.A."/>
            <person name="Sharon I."/>
            <person name="Castelle C.J."/>
            <person name="Probst A.J."/>
            <person name="Thomas B.C."/>
            <person name="Singh A."/>
            <person name="Wilkins M.J."/>
            <person name="Karaoz U."/>
            <person name="Brodie E.L."/>
            <person name="Williams K.H."/>
            <person name="Hubbard S.S."/>
            <person name="Banfield J.F."/>
        </authorList>
    </citation>
    <scope>NUCLEOTIDE SEQUENCE [LARGE SCALE GENOMIC DNA]</scope>
</reference>
<dbReference type="AlphaFoldDB" id="A0A1F5H432"/>
<organism evidence="1 2">
    <name type="scientific">Candidatus Curtissbacteria bacterium RIFCSPLOWO2_01_FULL_38_11b</name>
    <dbReference type="NCBI Taxonomy" id="1797725"/>
    <lineage>
        <taxon>Bacteria</taxon>
        <taxon>Candidatus Curtissiibacteriota</taxon>
    </lineage>
</organism>
<comment type="caution">
    <text evidence="1">The sequence shown here is derived from an EMBL/GenBank/DDBJ whole genome shotgun (WGS) entry which is preliminary data.</text>
</comment>
<dbReference type="EMBL" id="MFBO01000004">
    <property type="protein sequence ID" value="OGD98807.1"/>
    <property type="molecule type" value="Genomic_DNA"/>
</dbReference>
<accession>A0A1F5H432</accession>